<reference evidence="3" key="1">
    <citation type="submission" date="2024-01" db="EMBL/GenBank/DDBJ databases">
        <authorList>
            <person name="Webb A."/>
        </authorList>
    </citation>
    <scope>NUCLEOTIDE SEQUENCE</scope>
    <source>
        <strain evidence="3">Pm1</strain>
    </source>
</reference>
<comment type="caution">
    <text evidence="3">The sequence shown here is derived from an EMBL/GenBank/DDBJ whole genome shotgun (WGS) entry which is preliminary data.</text>
</comment>
<dbReference type="AlphaFoldDB" id="A0AAV1VCS7"/>
<dbReference type="CDD" id="cd02257">
    <property type="entry name" value="Peptidase_C19"/>
    <property type="match status" value="1"/>
</dbReference>
<dbReference type="InterPro" id="IPR050185">
    <property type="entry name" value="Ub_carboxyl-term_hydrolase"/>
</dbReference>
<organism evidence="3 4">
    <name type="scientific">Peronospora matthiolae</name>
    <dbReference type="NCBI Taxonomy" id="2874970"/>
    <lineage>
        <taxon>Eukaryota</taxon>
        <taxon>Sar</taxon>
        <taxon>Stramenopiles</taxon>
        <taxon>Oomycota</taxon>
        <taxon>Peronosporomycetes</taxon>
        <taxon>Peronosporales</taxon>
        <taxon>Peronosporaceae</taxon>
        <taxon>Peronospora</taxon>
    </lineage>
</organism>
<dbReference type="Gene3D" id="3.90.70.10">
    <property type="entry name" value="Cysteine proteinases"/>
    <property type="match status" value="1"/>
</dbReference>
<dbReference type="InterPro" id="IPR001394">
    <property type="entry name" value="Peptidase_C19_UCH"/>
</dbReference>
<protein>
    <recommendedName>
        <fullName evidence="2">USP domain-containing protein</fullName>
    </recommendedName>
</protein>
<dbReference type="FunFam" id="3.90.70.10:FF:000093">
    <property type="entry name" value="Ubiquitin carboxyl-terminal hydrolase, putative"/>
    <property type="match status" value="1"/>
</dbReference>
<evidence type="ECO:0000259" key="2">
    <source>
        <dbReference type="PROSITE" id="PS50235"/>
    </source>
</evidence>
<accession>A0AAV1VCS7</accession>
<keyword evidence="1" id="KW-0472">Membrane</keyword>
<dbReference type="SUPFAM" id="SSF54001">
    <property type="entry name" value="Cysteine proteinases"/>
    <property type="match status" value="1"/>
</dbReference>
<dbReference type="GO" id="GO:0016579">
    <property type="term" value="P:protein deubiquitination"/>
    <property type="evidence" value="ECO:0007669"/>
    <property type="project" value="InterPro"/>
</dbReference>
<dbReference type="InterPro" id="IPR038765">
    <property type="entry name" value="Papain-like_cys_pep_sf"/>
</dbReference>
<keyword evidence="1" id="KW-0812">Transmembrane</keyword>
<dbReference type="Pfam" id="PF00443">
    <property type="entry name" value="UCH"/>
    <property type="match status" value="1"/>
</dbReference>
<feature type="transmembrane region" description="Helical" evidence="1">
    <location>
        <begin position="7"/>
        <end position="36"/>
    </location>
</feature>
<dbReference type="EMBL" id="CAKLBY020000307">
    <property type="protein sequence ID" value="CAK7944426.1"/>
    <property type="molecule type" value="Genomic_DNA"/>
</dbReference>
<dbReference type="PROSITE" id="PS50235">
    <property type="entry name" value="USP_3"/>
    <property type="match status" value="1"/>
</dbReference>
<name>A0AAV1VCS7_9STRA</name>
<dbReference type="Proteomes" id="UP001162060">
    <property type="component" value="Unassembled WGS sequence"/>
</dbReference>
<dbReference type="PANTHER" id="PTHR21646:SF23">
    <property type="entry name" value="UBIQUITIN CARBOXYL-TERMINAL HYDROLASE USP2"/>
    <property type="match status" value="1"/>
</dbReference>
<dbReference type="GO" id="GO:0004843">
    <property type="term" value="F:cysteine-type deubiquitinase activity"/>
    <property type="evidence" value="ECO:0007669"/>
    <property type="project" value="InterPro"/>
</dbReference>
<dbReference type="InterPro" id="IPR028889">
    <property type="entry name" value="USP"/>
</dbReference>
<feature type="domain" description="USP" evidence="2">
    <location>
        <begin position="128"/>
        <end position="422"/>
    </location>
</feature>
<keyword evidence="1" id="KW-1133">Transmembrane helix</keyword>
<evidence type="ECO:0000313" key="4">
    <source>
        <dbReference type="Proteomes" id="UP001162060"/>
    </source>
</evidence>
<proteinExistence type="predicted"/>
<dbReference type="PANTHER" id="PTHR21646">
    <property type="entry name" value="UBIQUITIN CARBOXYL-TERMINAL HYDROLASE"/>
    <property type="match status" value="1"/>
</dbReference>
<gene>
    <name evidence="3" type="ORF">PM001_LOCUS29576</name>
</gene>
<evidence type="ECO:0000256" key="1">
    <source>
        <dbReference type="SAM" id="Phobius"/>
    </source>
</evidence>
<sequence>MHFYLSIYLYLFIDLSDYIFDLLISLYLIISLFYLVDAVEKTLQGVEIATKKLAPKSWAKAVGIDKTQPLLEGSGQATSWPIAAANDENAAAAKIVRDPTKPVVFENVIQEAHSCLDVSAPAEEMKKRGLVNQGNTCFQNVIMQSVLACPPFLNLLVEISTACSPTTSMLASTPTFKAWRHMVAFTREFKKPTLAQLQDQVSHGDRKANDMHGKAPQAIRISGYFMDVLSAFQQTRGEQEDALEFLEFFLEYLHAEHEKSGLRLPASCEKQTKRASVIEQNEASVDADAKSAQAFDDGWAEVGKKGKSSVLRQNPVDTVRSPINWMFKGTLRSELKLIGKRQSSITVEPFHCLHLNLNYETQDSSLVTGENGTAKSSDASTTVEEMIRNSFDVEVIEDANQVPTMKKLTTVESLPAVFTLSV</sequence>
<evidence type="ECO:0000313" key="3">
    <source>
        <dbReference type="EMBL" id="CAK7944426.1"/>
    </source>
</evidence>